<dbReference type="GO" id="GO:0005886">
    <property type="term" value="C:plasma membrane"/>
    <property type="evidence" value="ECO:0007669"/>
    <property type="project" value="UniProtKB-SubCell"/>
</dbReference>
<dbReference type="EMBL" id="QKKF02010872">
    <property type="protein sequence ID" value="RZF44380.1"/>
    <property type="molecule type" value="Genomic_DNA"/>
</dbReference>
<feature type="transmembrane region" description="Helical" evidence="10">
    <location>
        <begin position="71"/>
        <end position="95"/>
    </location>
</feature>
<comment type="subcellular location">
    <subcellularLocation>
        <location evidence="1">Cell membrane</location>
        <topology evidence="1">Multi-pass membrane protein</topology>
    </subcellularLocation>
</comment>
<evidence type="ECO:0000256" key="7">
    <source>
        <dbReference type="ARBA" id="ARBA00023136"/>
    </source>
</evidence>
<evidence type="ECO:0000256" key="1">
    <source>
        <dbReference type="ARBA" id="ARBA00004651"/>
    </source>
</evidence>
<feature type="transmembrane region" description="Helical" evidence="10">
    <location>
        <begin position="433"/>
        <end position="453"/>
    </location>
</feature>
<evidence type="ECO:0000256" key="2">
    <source>
        <dbReference type="ARBA" id="ARBA00022475"/>
    </source>
</evidence>
<gene>
    <name evidence="11" type="ORF">LSTR_LSTR007955</name>
</gene>
<comment type="caution">
    <text evidence="11">The sequence shown here is derived from an EMBL/GenBank/DDBJ whole genome shotgun (WGS) entry which is preliminary data.</text>
</comment>
<protein>
    <recommendedName>
        <fullName evidence="13">Odorant receptor</fullName>
    </recommendedName>
</protein>
<feature type="transmembrane region" description="Helical" evidence="10">
    <location>
        <begin position="591"/>
        <end position="612"/>
    </location>
</feature>
<keyword evidence="3" id="KW-0716">Sensory transduction</keyword>
<feature type="transmembrane region" description="Helical" evidence="10">
    <location>
        <begin position="142"/>
        <end position="165"/>
    </location>
</feature>
<keyword evidence="5" id="KW-0552">Olfaction</keyword>
<keyword evidence="7 10" id="KW-0472">Membrane</keyword>
<name>A0A482XFM2_LAOST</name>
<evidence type="ECO:0000256" key="8">
    <source>
        <dbReference type="ARBA" id="ARBA00023170"/>
    </source>
</evidence>
<dbReference type="OrthoDB" id="6618364at2759"/>
<keyword evidence="12" id="KW-1185">Reference proteome</keyword>
<evidence type="ECO:0000256" key="9">
    <source>
        <dbReference type="ARBA" id="ARBA00023224"/>
    </source>
</evidence>
<evidence type="ECO:0000313" key="11">
    <source>
        <dbReference type="EMBL" id="RZF44380.1"/>
    </source>
</evidence>
<feature type="transmembrane region" description="Helical" evidence="10">
    <location>
        <begin position="198"/>
        <end position="226"/>
    </location>
</feature>
<dbReference type="GO" id="GO:0007165">
    <property type="term" value="P:signal transduction"/>
    <property type="evidence" value="ECO:0007669"/>
    <property type="project" value="UniProtKB-KW"/>
</dbReference>
<dbReference type="GO" id="GO:0005549">
    <property type="term" value="F:odorant binding"/>
    <property type="evidence" value="ECO:0007669"/>
    <property type="project" value="InterPro"/>
</dbReference>
<sequence>MLWEISDDNWKSVLRGLEKTKIKFMIASAVVFNPEQPWYTLNIMCMIITMSVMTVFVFIGSMSIYLARKDLLTFVEIAHAYSFIVALWGLLLLQFTTKVPTVYELLRLIDTDVFVYKTVHGREDVGKIKLNMKKFSNIFQNLFHTALVLAVSMLVVVTPLLLNIFGEGDRPKIKGINYKLPIPFWFPFNTDTRTGFTVAYLLLTGEIVLVIFYIGVALPFIVYLALEVGVQFKILHDSILNVEPRAIERYRSCKYLEDTEDGETLGEDPLFQMCVRECLKENVLHHIQIIRISWRISKEDWERIERGIEKTGVKFLIGTALVISPQQPWLTYNLITLTVTFLVMTYFLIVGLISMYLARNDLVAFVDLVHAYTFASSLWALILIHQIFKVPSLHAFLKMIDAGIFEYKTEYGRHEFEKLKKAGNFYKKVFQKIFNIALIVAFIALSFVAPTMTKIYGGEERKKAKELNYDLPVPCWMPFNTEAFPGFVIAYILLLVQFSLISCVILAAVPILFYGAVELSIQFKILKISIANLELRAVEKYRCRCEAVTKSHSLRSDPLYERCLQESLNENVLHHIEILRFYHLYQEMSSVVYGLLIGMSMAMLASLTLVLTKTKLLSFETIKFAIFFVLELIIIFGYCLMGTFLTDVSKEISSALYNTSWYNLSENLKKTLRIFQLNSEVGIVLKGNGIFVINLELFVQFEDYQQMLEDTPTKVDGFVYKFITVKIGNKSCFMYRPDLVTFHTLTQLQRITYMKTHFTQDKVIRGNYIIVSLYGATVCISLRR</sequence>
<proteinExistence type="predicted"/>
<feature type="transmembrane region" description="Helical" evidence="10">
    <location>
        <begin position="38"/>
        <end position="59"/>
    </location>
</feature>
<feature type="transmembrane region" description="Helical" evidence="10">
    <location>
        <begin position="334"/>
        <end position="357"/>
    </location>
</feature>
<feature type="transmembrane region" description="Helical" evidence="10">
    <location>
        <begin position="369"/>
        <end position="388"/>
    </location>
</feature>
<accession>A0A482XFM2</accession>
<evidence type="ECO:0000313" key="12">
    <source>
        <dbReference type="Proteomes" id="UP000291343"/>
    </source>
</evidence>
<dbReference type="InterPro" id="IPR004117">
    <property type="entry name" value="7tm6_olfct_rcpt"/>
</dbReference>
<evidence type="ECO:0000256" key="4">
    <source>
        <dbReference type="ARBA" id="ARBA00022692"/>
    </source>
</evidence>
<dbReference type="FunCoup" id="A0A482XFM2">
    <property type="interactions" value="91"/>
</dbReference>
<evidence type="ECO:0000256" key="3">
    <source>
        <dbReference type="ARBA" id="ARBA00022606"/>
    </source>
</evidence>
<feature type="transmembrane region" description="Helical" evidence="10">
    <location>
        <begin position="487"/>
        <end position="513"/>
    </location>
</feature>
<evidence type="ECO:0000256" key="10">
    <source>
        <dbReference type="SAM" id="Phobius"/>
    </source>
</evidence>
<dbReference type="PANTHER" id="PTHR21137:SF35">
    <property type="entry name" value="ODORANT RECEPTOR 19A-RELATED"/>
    <property type="match status" value="1"/>
</dbReference>
<dbReference type="Pfam" id="PF02949">
    <property type="entry name" value="7tm_6"/>
    <property type="match status" value="1"/>
</dbReference>
<keyword evidence="4 10" id="KW-0812">Transmembrane</keyword>
<dbReference type="InParanoid" id="A0A482XFM2"/>
<dbReference type="PANTHER" id="PTHR21137">
    <property type="entry name" value="ODORANT RECEPTOR"/>
    <property type="match status" value="1"/>
</dbReference>
<dbReference type="GO" id="GO:0004984">
    <property type="term" value="F:olfactory receptor activity"/>
    <property type="evidence" value="ECO:0007669"/>
    <property type="project" value="InterPro"/>
</dbReference>
<keyword evidence="8" id="KW-0675">Receptor</keyword>
<keyword evidence="6 10" id="KW-1133">Transmembrane helix</keyword>
<feature type="transmembrane region" description="Helical" evidence="10">
    <location>
        <begin position="624"/>
        <end position="645"/>
    </location>
</feature>
<evidence type="ECO:0000256" key="6">
    <source>
        <dbReference type="ARBA" id="ARBA00022989"/>
    </source>
</evidence>
<reference evidence="11 12" key="1">
    <citation type="journal article" date="2017" name="Gigascience">
        <title>Genome sequence of the small brown planthopper, Laodelphax striatellus.</title>
        <authorList>
            <person name="Zhu J."/>
            <person name="Jiang F."/>
            <person name="Wang X."/>
            <person name="Yang P."/>
            <person name="Bao Y."/>
            <person name="Zhao W."/>
            <person name="Wang W."/>
            <person name="Lu H."/>
            <person name="Wang Q."/>
            <person name="Cui N."/>
            <person name="Li J."/>
            <person name="Chen X."/>
            <person name="Luo L."/>
            <person name="Yu J."/>
            <person name="Kang L."/>
            <person name="Cui F."/>
        </authorList>
    </citation>
    <scope>NUCLEOTIDE SEQUENCE [LARGE SCALE GENOMIC DNA]</scope>
    <source>
        <strain evidence="11">Lst14</strain>
    </source>
</reference>
<keyword evidence="2" id="KW-1003">Cell membrane</keyword>
<dbReference type="Proteomes" id="UP000291343">
    <property type="component" value="Unassembled WGS sequence"/>
</dbReference>
<evidence type="ECO:0008006" key="13">
    <source>
        <dbReference type="Google" id="ProtNLM"/>
    </source>
</evidence>
<organism evidence="11 12">
    <name type="scientific">Laodelphax striatellus</name>
    <name type="common">Small brown planthopper</name>
    <name type="synonym">Delphax striatella</name>
    <dbReference type="NCBI Taxonomy" id="195883"/>
    <lineage>
        <taxon>Eukaryota</taxon>
        <taxon>Metazoa</taxon>
        <taxon>Ecdysozoa</taxon>
        <taxon>Arthropoda</taxon>
        <taxon>Hexapoda</taxon>
        <taxon>Insecta</taxon>
        <taxon>Pterygota</taxon>
        <taxon>Neoptera</taxon>
        <taxon>Paraneoptera</taxon>
        <taxon>Hemiptera</taxon>
        <taxon>Auchenorrhyncha</taxon>
        <taxon>Fulgoroidea</taxon>
        <taxon>Delphacidae</taxon>
        <taxon>Criomorphinae</taxon>
        <taxon>Laodelphax</taxon>
    </lineage>
</organism>
<evidence type="ECO:0000256" key="5">
    <source>
        <dbReference type="ARBA" id="ARBA00022725"/>
    </source>
</evidence>
<dbReference type="AlphaFoldDB" id="A0A482XFM2"/>
<keyword evidence="9" id="KW-0807">Transducer</keyword>